<proteinExistence type="inferred from homology"/>
<evidence type="ECO:0000313" key="6">
    <source>
        <dbReference type="Proteomes" id="UP000800092"/>
    </source>
</evidence>
<dbReference type="InterPro" id="IPR001128">
    <property type="entry name" value="Cyt_P450"/>
</dbReference>
<evidence type="ECO:0008006" key="7">
    <source>
        <dbReference type="Google" id="ProtNLM"/>
    </source>
</evidence>
<evidence type="ECO:0000256" key="1">
    <source>
        <dbReference type="ARBA" id="ARBA00010617"/>
    </source>
</evidence>
<evidence type="ECO:0000256" key="3">
    <source>
        <dbReference type="ARBA" id="ARBA00022723"/>
    </source>
</evidence>
<protein>
    <recommendedName>
        <fullName evidence="7">Cytochrome P450</fullName>
    </recommendedName>
</protein>
<sequence>MKRSQSSSSGGPVSLLLGGSSVCFITLAKDAHSIHKNSTAFDHDKFLQLTARQFGVSRQGVQKLWTRNGSGSSNSRPIADIMVIVRRELSALRRPNGLPNSVLEQIQHLSSRDNWSPRSWMVLFGIPMPWSLKMRWALNRTQHAIKIYLNLSPERKADASLVMKHLEEAMNGKGFLQTDVPAVLSLIYWGVYQETLRFTASTGSARKAQTEQLLGGKKIRSHTDLIIIYREMLIDSDIFGRDSDKFAWHRFLNNNELSKGPGFEPFGGGVGQCPDRFLAQSEILSLIALAVTRFNLEVDIGSSVPNPDTKTPSLGMMGPVSGQDMLSILVGIFAEARQASQCPPLPIVHQNLYSRGALTPHHLNHSLPHQYPRRLVRHVKRFPKPLVRLRCSFHIKVVVLDKMNNGQFHDESRMPTPRTKMDVLTMLWTHDPRSENLWKRLSITSRAYMSSD</sequence>
<dbReference type="PANTHER" id="PTHR24304:SF2">
    <property type="entry name" value="24-HYDROXYCHOLESTEROL 7-ALPHA-HYDROXYLASE"/>
    <property type="match status" value="1"/>
</dbReference>
<dbReference type="Pfam" id="PF00067">
    <property type="entry name" value="p450"/>
    <property type="match status" value="1"/>
</dbReference>
<keyword evidence="2" id="KW-0349">Heme</keyword>
<dbReference type="PANTHER" id="PTHR24304">
    <property type="entry name" value="CYTOCHROME P450 FAMILY 7"/>
    <property type="match status" value="1"/>
</dbReference>
<dbReference type="OrthoDB" id="1470350at2759"/>
<dbReference type="Proteomes" id="UP000800092">
    <property type="component" value="Unassembled WGS sequence"/>
</dbReference>
<dbReference type="InterPro" id="IPR036396">
    <property type="entry name" value="Cyt_P450_sf"/>
</dbReference>
<keyword evidence="4" id="KW-0408">Iron</keyword>
<dbReference type="GO" id="GO:0016705">
    <property type="term" value="F:oxidoreductase activity, acting on paired donors, with incorporation or reduction of molecular oxygen"/>
    <property type="evidence" value="ECO:0007669"/>
    <property type="project" value="InterPro"/>
</dbReference>
<dbReference type="GO" id="GO:0020037">
    <property type="term" value="F:heme binding"/>
    <property type="evidence" value="ECO:0007669"/>
    <property type="project" value="InterPro"/>
</dbReference>
<reference evidence="5" key="1">
    <citation type="journal article" date="2020" name="Stud. Mycol.">
        <title>101 Dothideomycetes genomes: a test case for predicting lifestyles and emergence of pathogens.</title>
        <authorList>
            <person name="Haridas S."/>
            <person name="Albert R."/>
            <person name="Binder M."/>
            <person name="Bloem J."/>
            <person name="Labutti K."/>
            <person name="Salamov A."/>
            <person name="Andreopoulos B."/>
            <person name="Baker S."/>
            <person name="Barry K."/>
            <person name="Bills G."/>
            <person name="Bluhm B."/>
            <person name="Cannon C."/>
            <person name="Castanera R."/>
            <person name="Culley D."/>
            <person name="Daum C."/>
            <person name="Ezra D."/>
            <person name="Gonzalez J."/>
            <person name="Henrissat B."/>
            <person name="Kuo A."/>
            <person name="Liang C."/>
            <person name="Lipzen A."/>
            <person name="Lutzoni F."/>
            <person name="Magnuson J."/>
            <person name="Mondo S."/>
            <person name="Nolan M."/>
            <person name="Ohm R."/>
            <person name="Pangilinan J."/>
            <person name="Park H.-J."/>
            <person name="Ramirez L."/>
            <person name="Alfaro M."/>
            <person name="Sun H."/>
            <person name="Tritt A."/>
            <person name="Yoshinaga Y."/>
            <person name="Zwiers L.-H."/>
            <person name="Turgeon B."/>
            <person name="Goodwin S."/>
            <person name="Spatafora J."/>
            <person name="Crous P."/>
            <person name="Grigoriev I."/>
        </authorList>
    </citation>
    <scope>NUCLEOTIDE SEQUENCE</scope>
    <source>
        <strain evidence="5">Tuck. ex Michener</strain>
    </source>
</reference>
<evidence type="ECO:0000256" key="4">
    <source>
        <dbReference type="ARBA" id="ARBA00023004"/>
    </source>
</evidence>
<evidence type="ECO:0000256" key="2">
    <source>
        <dbReference type="ARBA" id="ARBA00022617"/>
    </source>
</evidence>
<gene>
    <name evidence="5" type="ORF">EV356DRAFT_519625</name>
</gene>
<keyword evidence="6" id="KW-1185">Reference proteome</keyword>
<dbReference type="InterPro" id="IPR050529">
    <property type="entry name" value="CYP450_sterol_14alpha_dmase"/>
</dbReference>
<comment type="similarity">
    <text evidence="1">Belongs to the cytochrome P450 family.</text>
</comment>
<evidence type="ECO:0000313" key="5">
    <source>
        <dbReference type="EMBL" id="KAF2237990.1"/>
    </source>
</evidence>
<dbReference type="GO" id="GO:0008395">
    <property type="term" value="F:steroid hydroxylase activity"/>
    <property type="evidence" value="ECO:0007669"/>
    <property type="project" value="TreeGrafter"/>
</dbReference>
<dbReference type="EMBL" id="ML991777">
    <property type="protein sequence ID" value="KAF2237990.1"/>
    <property type="molecule type" value="Genomic_DNA"/>
</dbReference>
<organism evidence="5 6">
    <name type="scientific">Viridothelium virens</name>
    <name type="common">Speckled blister lichen</name>
    <name type="synonym">Trypethelium virens</name>
    <dbReference type="NCBI Taxonomy" id="1048519"/>
    <lineage>
        <taxon>Eukaryota</taxon>
        <taxon>Fungi</taxon>
        <taxon>Dikarya</taxon>
        <taxon>Ascomycota</taxon>
        <taxon>Pezizomycotina</taxon>
        <taxon>Dothideomycetes</taxon>
        <taxon>Dothideomycetes incertae sedis</taxon>
        <taxon>Trypetheliales</taxon>
        <taxon>Trypetheliaceae</taxon>
        <taxon>Viridothelium</taxon>
    </lineage>
</organism>
<dbReference type="SUPFAM" id="SSF48264">
    <property type="entry name" value="Cytochrome P450"/>
    <property type="match status" value="1"/>
</dbReference>
<dbReference type="GO" id="GO:0005506">
    <property type="term" value="F:iron ion binding"/>
    <property type="evidence" value="ECO:0007669"/>
    <property type="project" value="InterPro"/>
</dbReference>
<keyword evidence="3" id="KW-0479">Metal-binding</keyword>
<dbReference type="AlphaFoldDB" id="A0A6A6HKJ2"/>
<name>A0A6A6HKJ2_VIRVR</name>
<dbReference type="Gene3D" id="1.10.630.10">
    <property type="entry name" value="Cytochrome P450"/>
    <property type="match status" value="1"/>
</dbReference>
<accession>A0A6A6HKJ2</accession>